<proteinExistence type="predicted"/>
<dbReference type="AlphaFoldDB" id="A0A7X8XXP3"/>
<evidence type="ECO:0000259" key="2">
    <source>
        <dbReference type="Pfam" id="PF03629"/>
    </source>
</evidence>
<evidence type="ECO:0000313" key="4">
    <source>
        <dbReference type="Proteomes" id="UP000585050"/>
    </source>
</evidence>
<dbReference type="PANTHER" id="PTHR31988">
    <property type="entry name" value="ESTERASE, PUTATIVE (DUF303)-RELATED"/>
    <property type="match status" value="1"/>
</dbReference>
<keyword evidence="1" id="KW-0378">Hydrolase</keyword>
<dbReference type="Pfam" id="PF03629">
    <property type="entry name" value="SASA"/>
    <property type="match status" value="1"/>
</dbReference>
<comment type="caution">
    <text evidence="3">The sequence shown here is derived from an EMBL/GenBank/DDBJ whole genome shotgun (WGS) entry which is preliminary data.</text>
</comment>
<feature type="domain" description="Sialate O-acetylesterase" evidence="2">
    <location>
        <begin position="25"/>
        <end position="281"/>
    </location>
</feature>
<dbReference type="EMBL" id="JABAIL010000006">
    <property type="protein sequence ID" value="NLR93439.1"/>
    <property type="molecule type" value="Genomic_DNA"/>
</dbReference>
<protein>
    <submittedName>
        <fullName evidence="3">Sialate O-acetylesterase</fullName>
    </submittedName>
</protein>
<gene>
    <name evidence="3" type="ORF">HGP29_19740</name>
</gene>
<dbReference type="Gene3D" id="3.40.50.1110">
    <property type="entry name" value="SGNH hydrolase"/>
    <property type="match status" value="1"/>
</dbReference>
<sequence>MRFLLFTTLFALHFLSFGQDDKIYIVLFAGQSNMAGRGQYQSLSQEDKQKVEEASKYISIINGEKQPVPLSYIRADKRQTNFGPELFAGILLHEKYPDRKFFFIKEAKGGTSLYGAWNPEWSYEKAKIGEIDDKRQQMKLYSRHVETINKTLERIKSDGKTPVLMGMCWMQGEKDSRLETTATAYGENFQLLIKSYRQTFNHEKMPFIFGQINCPPRTKFPDGTEVVRQQMAHIAQNDQNIFMINTSMNKDWDDFPKRGDNVHYNTQGQKKLGTAFGDILIQNSHY</sequence>
<name>A0A7X8XXP3_9BACT</name>
<dbReference type="RefSeq" id="WP_168884150.1">
    <property type="nucleotide sequence ID" value="NZ_JABAIL010000006.1"/>
</dbReference>
<dbReference type="SUPFAM" id="SSF52266">
    <property type="entry name" value="SGNH hydrolase"/>
    <property type="match status" value="1"/>
</dbReference>
<organism evidence="3 4">
    <name type="scientific">Flammeovirga agarivorans</name>
    <dbReference type="NCBI Taxonomy" id="2726742"/>
    <lineage>
        <taxon>Bacteria</taxon>
        <taxon>Pseudomonadati</taxon>
        <taxon>Bacteroidota</taxon>
        <taxon>Cytophagia</taxon>
        <taxon>Cytophagales</taxon>
        <taxon>Flammeovirgaceae</taxon>
        <taxon>Flammeovirga</taxon>
    </lineage>
</organism>
<dbReference type="InterPro" id="IPR036514">
    <property type="entry name" value="SGNH_hydro_sf"/>
</dbReference>
<dbReference type="PANTHER" id="PTHR31988:SF19">
    <property type="entry name" value="9-O-ACETYL-N-ACETYLNEURAMINIC ACID DEACETYLASE-RELATED"/>
    <property type="match status" value="1"/>
</dbReference>
<evidence type="ECO:0000313" key="3">
    <source>
        <dbReference type="EMBL" id="NLR93439.1"/>
    </source>
</evidence>
<dbReference type="GO" id="GO:0016788">
    <property type="term" value="F:hydrolase activity, acting on ester bonds"/>
    <property type="evidence" value="ECO:0007669"/>
    <property type="project" value="UniProtKB-ARBA"/>
</dbReference>
<evidence type="ECO:0000256" key="1">
    <source>
        <dbReference type="ARBA" id="ARBA00022801"/>
    </source>
</evidence>
<dbReference type="InterPro" id="IPR052940">
    <property type="entry name" value="Carb_Esterase_6"/>
</dbReference>
<accession>A0A7X8XXP3</accession>
<keyword evidence="4" id="KW-1185">Reference proteome</keyword>
<dbReference type="InterPro" id="IPR005181">
    <property type="entry name" value="SASA"/>
</dbReference>
<dbReference type="Proteomes" id="UP000585050">
    <property type="component" value="Unassembled WGS sequence"/>
</dbReference>
<reference evidence="3 4" key="1">
    <citation type="submission" date="2020-04" db="EMBL/GenBank/DDBJ databases">
        <title>Flammeovirga sp. SR4, a novel species isolated from seawater.</title>
        <authorList>
            <person name="Wang X."/>
        </authorList>
    </citation>
    <scope>NUCLEOTIDE SEQUENCE [LARGE SCALE GENOMIC DNA]</scope>
    <source>
        <strain evidence="3 4">SR4</strain>
    </source>
</reference>